<feature type="compositionally biased region" description="Low complexity" evidence="1">
    <location>
        <begin position="1"/>
        <end position="20"/>
    </location>
</feature>
<dbReference type="InterPro" id="IPR052119">
    <property type="entry name" value="ElonginBC-PRC2_ViralRestrict"/>
</dbReference>
<dbReference type="Proteomes" id="UP000694396">
    <property type="component" value="Unplaced"/>
</dbReference>
<evidence type="ECO:0008006" key="4">
    <source>
        <dbReference type="Google" id="ProtNLM"/>
    </source>
</evidence>
<feature type="compositionally biased region" description="Low complexity" evidence="1">
    <location>
        <begin position="156"/>
        <end position="171"/>
    </location>
</feature>
<dbReference type="Pfam" id="PF15223">
    <property type="entry name" value="EPOP"/>
    <property type="match status" value="1"/>
</dbReference>
<organism evidence="2 3">
    <name type="scientific">Cyanoderma ruficeps</name>
    <name type="common">rufous-capped babbler</name>
    <dbReference type="NCBI Taxonomy" id="181631"/>
    <lineage>
        <taxon>Eukaryota</taxon>
        <taxon>Metazoa</taxon>
        <taxon>Chordata</taxon>
        <taxon>Craniata</taxon>
        <taxon>Vertebrata</taxon>
        <taxon>Euteleostomi</taxon>
        <taxon>Archelosauria</taxon>
        <taxon>Archosauria</taxon>
        <taxon>Dinosauria</taxon>
        <taxon>Saurischia</taxon>
        <taxon>Theropoda</taxon>
        <taxon>Coelurosauria</taxon>
        <taxon>Aves</taxon>
        <taxon>Neognathae</taxon>
        <taxon>Neoaves</taxon>
        <taxon>Telluraves</taxon>
        <taxon>Australaves</taxon>
        <taxon>Passeriformes</taxon>
        <taxon>Sylvioidea</taxon>
        <taxon>Timaliidae</taxon>
        <taxon>Cyanoderma</taxon>
    </lineage>
</organism>
<reference evidence="2" key="2">
    <citation type="submission" date="2025-09" db="UniProtKB">
        <authorList>
            <consortium name="Ensembl"/>
        </authorList>
    </citation>
    <scope>IDENTIFICATION</scope>
</reference>
<sequence>SCCILRPLSPARSRPRSAPRVGPGGHRAAPKGSARPERDPRPPGRAGAAPSPPPNAKEPRPVIPAIRIPAWTWPRPAPPPPATPRRKRRRRRRRRRKGTARAAARRKAAPRSRRAARTRCRALGTGRRPCPASNPPGTGSARSGRRSPPRAKRRAPSPNSSSSLSTSGPAPSRRRPSPAPAPSSEPSPELRGNRDPAAPGEPRPEHFDRLIRRSKLWCYAKGFNLDGKTLRPELRFQPRNAPCKTSPARNSFSLMGNFPCTPSLVVGEDGDLCPASSLGGKNSWALSKTHPLWRWHLG</sequence>
<proteinExistence type="predicted"/>
<dbReference type="InterPro" id="IPR027971">
    <property type="entry name" value="EPOP"/>
</dbReference>
<evidence type="ECO:0000313" key="3">
    <source>
        <dbReference type="Proteomes" id="UP000694396"/>
    </source>
</evidence>
<feature type="compositionally biased region" description="Basic residues" evidence="1">
    <location>
        <begin position="84"/>
        <end position="120"/>
    </location>
</feature>
<evidence type="ECO:0000256" key="1">
    <source>
        <dbReference type="SAM" id="MobiDB-lite"/>
    </source>
</evidence>
<name>A0A8C3NYE0_9PASS</name>
<feature type="region of interest" description="Disordered" evidence="1">
    <location>
        <begin position="1"/>
        <end position="206"/>
    </location>
</feature>
<dbReference type="AlphaFoldDB" id="A0A8C3NYE0"/>
<dbReference type="PANTHER" id="PTHR23187">
    <property type="entry name" value="FLJ44216 PROTEIN-RELATED"/>
    <property type="match status" value="1"/>
</dbReference>
<feature type="compositionally biased region" description="Basic residues" evidence="1">
    <location>
        <begin position="143"/>
        <end position="155"/>
    </location>
</feature>
<dbReference type="Ensembl" id="ENSCRFT00000004892.1">
    <property type="protein sequence ID" value="ENSCRFP00000004707.1"/>
    <property type="gene ID" value="ENSCRFG00000003741.1"/>
</dbReference>
<dbReference type="PANTHER" id="PTHR23187:SF1">
    <property type="entry name" value="ELONGIN BC AND POLYCOMB REPRESSIVE COMPLEX 2-ASSOCIATED PROTEIN"/>
    <property type="match status" value="1"/>
</dbReference>
<reference evidence="2" key="1">
    <citation type="submission" date="2025-08" db="UniProtKB">
        <authorList>
            <consortium name="Ensembl"/>
        </authorList>
    </citation>
    <scope>IDENTIFICATION</scope>
</reference>
<evidence type="ECO:0000313" key="2">
    <source>
        <dbReference type="Ensembl" id="ENSCRFP00000004707.1"/>
    </source>
</evidence>
<protein>
    <recommendedName>
        <fullName evidence="4">EPOP protein</fullName>
    </recommendedName>
</protein>
<accession>A0A8C3NYE0</accession>
<keyword evidence="3" id="KW-1185">Reference proteome</keyword>